<dbReference type="InterPro" id="IPR006869">
    <property type="entry name" value="DUF547"/>
</dbReference>
<name>A0A517T4G9_9PLAN</name>
<organism evidence="2 3">
    <name type="scientific">Calycomorphotria hydatis</name>
    <dbReference type="NCBI Taxonomy" id="2528027"/>
    <lineage>
        <taxon>Bacteria</taxon>
        <taxon>Pseudomonadati</taxon>
        <taxon>Planctomycetota</taxon>
        <taxon>Planctomycetia</taxon>
        <taxon>Planctomycetales</taxon>
        <taxon>Planctomycetaceae</taxon>
        <taxon>Calycomorphotria</taxon>
    </lineage>
</organism>
<feature type="domain" description="DUF547" evidence="1">
    <location>
        <begin position="103"/>
        <end position="210"/>
    </location>
</feature>
<dbReference type="PANTHER" id="PTHR46361:SF3">
    <property type="entry name" value="ELECTRON CARRIER_ PROTEIN DISULFIDE OXIDOREDUCTASE"/>
    <property type="match status" value="1"/>
</dbReference>
<dbReference type="Pfam" id="PF04784">
    <property type="entry name" value="DUF547"/>
    <property type="match status" value="1"/>
</dbReference>
<gene>
    <name evidence="2" type="ORF">V22_04740</name>
</gene>
<dbReference type="Proteomes" id="UP000319976">
    <property type="component" value="Chromosome"/>
</dbReference>
<reference evidence="2 3" key="1">
    <citation type="submission" date="2019-02" db="EMBL/GenBank/DDBJ databases">
        <title>Deep-cultivation of Planctomycetes and their phenomic and genomic characterization uncovers novel biology.</title>
        <authorList>
            <person name="Wiegand S."/>
            <person name="Jogler M."/>
            <person name="Boedeker C."/>
            <person name="Pinto D."/>
            <person name="Vollmers J."/>
            <person name="Rivas-Marin E."/>
            <person name="Kohn T."/>
            <person name="Peeters S.H."/>
            <person name="Heuer A."/>
            <person name="Rast P."/>
            <person name="Oberbeckmann S."/>
            <person name="Bunk B."/>
            <person name="Jeske O."/>
            <person name="Meyerdierks A."/>
            <person name="Storesund J.E."/>
            <person name="Kallscheuer N."/>
            <person name="Luecker S."/>
            <person name="Lage O.M."/>
            <person name="Pohl T."/>
            <person name="Merkel B.J."/>
            <person name="Hornburger P."/>
            <person name="Mueller R.-W."/>
            <person name="Bruemmer F."/>
            <person name="Labrenz M."/>
            <person name="Spormann A.M."/>
            <person name="Op den Camp H."/>
            <person name="Overmann J."/>
            <person name="Amann R."/>
            <person name="Jetten M.S.M."/>
            <person name="Mascher T."/>
            <person name="Medema M.H."/>
            <person name="Devos D.P."/>
            <person name="Kaster A.-K."/>
            <person name="Ovreas L."/>
            <person name="Rohde M."/>
            <person name="Galperin M.Y."/>
            <person name="Jogler C."/>
        </authorList>
    </citation>
    <scope>NUCLEOTIDE SEQUENCE [LARGE SCALE GENOMIC DNA]</scope>
    <source>
        <strain evidence="2 3">V22</strain>
    </source>
</reference>
<dbReference type="RefSeq" id="WP_145259433.1">
    <property type="nucleotide sequence ID" value="NZ_CP036316.1"/>
</dbReference>
<dbReference type="KEGG" id="chya:V22_04740"/>
<dbReference type="AlphaFoldDB" id="A0A517T4G9"/>
<evidence type="ECO:0000259" key="1">
    <source>
        <dbReference type="Pfam" id="PF04784"/>
    </source>
</evidence>
<keyword evidence="3" id="KW-1185">Reference proteome</keyword>
<proteinExistence type="predicted"/>
<accession>A0A517T4G9</accession>
<evidence type="ECO:0000313" key="2">
    <source>
        <dbReference type="EMBL" id="QDT63255.1"/>
    </source>
</evidence>
<protein>
    <recommendedName>
        <fullName evidence="1">DUF547 domain-containing protein</fullName>
    </recommendedName>
</protein>
<dbReference type="PANTHER" id="PTHR46361">
    <property type="entry name" value="ELECTRON CARRIER/ PROTEIN DISULFIDE OXIDOREDUCTASE"/>
    <property type="match status" value="1"/>
</dbReference>
<sequence length="284" mass="32196">MTTHQPMLSHLPVVASLLIAGVVMVAFGQGAQAEPPVGRKVPASERVSINDIDHDSYNELLQKYVDADGYVDYTAWQASREDQRALQDYLSTLSTADLDKPASKEAKLAYWINAYNAITLEGILRVYPTDSIRNHTAKLWGYNIWKNLYLLVDDQQLSLDDIEHKILRKMDEPRIHFAIVCASVGCPRLLSEAYTAEKIDEQLTTNATDFFSRETNLKIEGTTLYLSSILSWFGEDFGGNQTTQLKTITPYLPENARRLAGKSNVRVRYLDYDWGLNDQKLKKE</sequence>
<dbReference type="OrthoDB" id="526867at2"/>
<evidence type="ECO:0000313" key="3">
    <source>
        <dbReference type="Proteomes" id="UP000319976"/>
    </source>
</evidence>
<dbReference type="EMBL" id="CP036316">
    <property type="protein sequence ID" value="QDT63255.1"/>
    <property type="molecule type" value="Genomic_DNA"/>
</dbReference>